<gene>
    <name evidence="2" type="ORF">Lstg_0097</name>
    <name evidence="3" type="ORF">NCTC11991_02050</name>
</gene>
<dbReference type="Proteomes" id="UP000054820">
    <property type="component" value="Unassembled WGS sequence"/>
</dbReference>
<dbReference type="EMBL" id="UGOY01000001">
    <property type="protein sequence ID" value="STY23442.1"/>
    <property type="molecule type" value="Genomic_DNA"/>
</dbReference>
<dbReference type="Proteomes" id="UP000255110">
    <property type="component" value="Unassembled WGS sequence"/>
</dbReference>
<evidence type="ECO:0000313" key="4">
    <source>
        <dbReference type="Proteomes" id="UP000054820"/>
    </source>
</evidence>
<feature type="region of interest" description="Disordered" evidence="1">
    <location>
        <begin position="300"/>
        <end position="319"/>
    </location>
</feature>
<organism evidence="3 5">
    <name type="scientific">Legionella steigerwaltii</name>
    <dbReference type="NCBI Taxonomy" id="460"/>
    <lineage>
        <taxon>Bacteria</taxon>
        <taxon>Pseudomonadati</taxon>
        <taxon>Pseudomonadota</taxon>
        <taxon>Gammaproteobacteria</taxon>
        <taxon>Legionellales</taxon>
        <taxon>Legionellaceae</taxon>
        <taxon>Legionella</taxon>
    </lineage>
</organism>
<protein>
    <submittedName>
        <fullName evidence="3">Uncharacterized protein</fullName>
    </submittedName>
</protein>
<dbReference type="OrthoDB" id="9955676at2"/>
<reference evidence="2 4" key="1">
    <citation type="submission" date="2015-11" db="EMBL/GenBank/DDBJ databases">
        <title>Genomic analysis of 38 Legionella species identifies large and diverse effector repertoires.</title>
        <authorList>
            <person name="Burstein D."/>
            <person name="Amaro F."/>
            <person name="Zusman T."/>
            <person name="Lifshitz Z."/>
            <person name="Cohen O."/>
            <person name="Gilbert J.A."/>
            <person name="Pupko T."/>
            <person name="Shuman H.A."/>
            <person name="Segal G."/>
        </authorList>
    </citation>
    <scope>NUCLEOTIDE SEQUENCE [LARGE SCALE GENOMIC DNA]</scope>
    <source>
        <strain evidence="2 4">SC-18-C9</strain>
    </source>
</reference>
<name>A0A378LC19_9GAMM</name>
<evidence type="ECO:0000313" key="5">
    <source>
        <dbReference type="Proteomes" id="UP000255110"/>
    </source>
</evidence>
<evidence type="ECO:0000313" key="2">
    <source>
        <dbReference type="EMBL" id="KTD80870.1"/>
    </source>
</evidence>
<evidence type="ECO:0000313" key="3">
    <source>
        <dbReference type="EMBL" id="STY23442.1"/>
    </source>
</evidence>
<keyword evidence="4" id="KW-1185">Reference proteome</keyword>
<sequence>MFSKIKDYIWRNPQEKDNQSKTETPDEFDLHGANRWDHVDFDDIDQVGAELHKFTIAQTTQFVGGLAAGVYFTATNQPLANPPADNVYQQGNRQEFADKLAAAAADPRVQASEHAMDAVRVMQGQNYAQEAQQEPMPKNTLSIFVDEQVYGHVELDEKARAEGKPCASVNAHKNWDIKCHQKHQEAFWNAGYISGNRLHRIAEIKESWSKEGEFEFPPTCSNDDPLIFHAYTEEDYDRMYLSESRNSSDSDIERNSVDEVIEEVIKISVEETISNDSGSVITEETLSVSGCSATFFAQSSNEAQKEKNEKSNEESGENYWGLEEEFKIGGNFV</sequence>
<accession>A0A378LC19</accession>
<evidence type="ECO:0000256" key="1">
    <source>
        <dbReference type="SAM" id="MobiDB-lite"/>
    </source>
</evidence>
<proteinExistence type="predicted"/>
<dbReference type="AlphaFoldDB" id="A0A378LC19"/>
<feature type="compositionally biased region" description="Basic and acidic residues" evidence="1">
    <location>
        <begin position="303"/>
        <end position="313"/>
    </location>
</feature>
<dbReference type="RefSeq" id="WP_058475703.1">
    <property type="nucleotide sequence ID" value="NZ_CAAAIO010000002.1"/>
</dbReference>
<reference evidence="3 5" key="2">
    <citation type="submission" date="2018-06" db="EMBL/GenBank/DDBJ databases">
        <authorList>
            <consortium name="Pathogen Informatics"/>
            <person name="Doyle S."/>
        </authorList>
    </citation>
    <scope>NUCLEOTIDE SEQUENCE [LARGE SCALE GENOMIC DNA]</scope>
    <source>
        <strain evidence="3 5">NCTC11991</strain>
    </source>
</reference>
<dbReference type="EMBL" id="LNYZ01000001">
    <property type="protein sequence ID" value="KTD80870.1"/>
    <property type="molecule type" value="Genomic_DNA"/>
</dbReference>